<dbReference type="SUPFAM" id="SSF74653">
    <property type="entry name" value="TolA/TonB C-terminal domain"/>
    <property type="match status" value="1"/>
</dbReference>
<keyword evidence="2 6" id="KW-0812">Transmembrane</keyword>
<organism evidence="8 9">
    <name type="scientific">Sphingomonas hankyongi</name>
    <dbReference type="NCBI Taxonomy" id="2908209"/>
    <lineage>
        <taxon>Bacteria</taxon>
        <taxon>Pseudomonadati</taxon>
        <taxon>Pseudomonadota</taxon>
        <taxon>Alphaproteobacteria</taxon>
        <taxon>Sphingomonadales</taxon>
        <taxon>Sphingomonadaceae</taxon>
        <taxon>Sphingomonas</taxon>
    </lineage>
</organism>
<feature type="compositionally biased region" description="Low complexity" evidence="5">
    <location>
        <begin position="108"/>
        <end position="122"/>
    </location>
</feature>
<feature type="compositionally biased region" description="Gly residues" evidence="5">
    <location>
        <begin position="123"/>
        <end position="139"/>
    </location>
</feature>
<evidence type="ECO:0000256" key="5">
    <source>
        <dbReference type="SAM" id="MobiDB-lite"/>
    </source>
</evidence>
<evidence type="ECO:0000313" key="9">
    <source>
        <dbReference type="Proteomes" id="UP001165342"/>
    </source>
</evidence>
<feature type="transmembrane region" description="Helical" evidence="6">
    <location>
        <begin position="16"/>
        <end position="37"/>
    </location>
</feature>
<dbReference type="EMBL" id="JAMGBE010000001">
    <property type="protein sequence ID" value="MCL6729099.1"/>
    <property type="molecule type" value="Genomic_DNA"/>
</dbReference>
<dbReference type="Gene3D" id="3.30.1150.10">
    <property type="match status" value="1"/>
</dbReference>
<feature type="region of interest" description="Disordered" evidence="5">
    <location>
        <begin position="51"/>
        <end position="144"/>
    </location>
</feature>
<comment type="caution">
    <text evidence="8">The sequence shown here is derived from an EMBL/GenBank/DDBJ whole genome shotgun (WGS) entry which is preliminary data.</text>
</comment>
<dbReference type="RefSeq" id="WP_249830582.1">
    <property type="nucleotide sequence ID" value="NZ_JAMGBE010000001.1"/>
</dbReference>
<evidence type="ECO:0000256" key="2">
    <source>
        <dbReference type="ARBA" id="ARBA00022692"/>
    </source>
</evidence>
<reference evidence="8" key="1">
    <citation type="submission" date="2022-05" db="EMBL/GenBank/DDBJ databases">
        <authorList>
            <person name="Jo J.-H."/>
            <person name="Im W.-T."/>
        </authorList>
    </citation>
    <scope>NUCLEOTIDE SEQUENCE</scope>
    <source>
        <strain evidence="8">SE220</strain>
    </source>
</reference>
<evidence type="ECO:0000256" key="6">
    <source>
        <dbReference type="SAM" id="Phobius"/>
    </source>
</evidence>
<feature type="domain" description="TonB C-terminal" evidence="7">
    <location>
        <begin position="167"/>
        <end position="226"/>
    </location>
</feature>
<dbReference type="Proteomes" id="UP001165342">
    <property type="component" value="Unassembled WGS sequence"/>
</dbReference>
<accession>A0ABT0RZR2</accession>
<feature type="compositionally biased region" description="Pro residues" evidence="5">
    <location>
        <begin position="55"/>
        <end position="67"/>
    </location>
</feature>
<proteinExistence type="predicted"/>
<gene>
    <name evidence="8" type="ORF">LZ538_03385</name>
</gene>
<keyword evidence="3 6" id="KW-1133">Transmembrane helix</keyword>
<dbReference type="Pfam" id="PF03544">
    <property type="entry name" value="TonB_C"/>
    <property type="match status" value="1"/>
</dbReference>
<evidence type="ECO:0000259" key="7">
    <source>
        <dbReference type="Pfam" id="PF03544"/>
    </source>
</evidence>
<comment type="subcellular location">
    <subcellularLocation>
        <location evidence="1">Membrane</location>
        <topology evidence="1">Single-pass membrane protein</topology>
    </subcellularLocation>
</comment>
<dbReference type="InterPro" id="IPR006260">
    <property type="entry name" value="TonB/TolA_C"/>
</dbReference>
<keyword evidence="4 6" id="KW-0472">Membrane</keyword>
<evidence type="ECO:0000256" key="4">
    <source>
        <dbReference type="ARBA" id="ARBA00023136"/>
    </source>
</evidence>
<name>A0ABT0RZR2_9SPHN</name>
<dbReference type="InterPro" id="IPR037682">
    <property type="entry name" value="TonB_C"/>
</dbReference>
<protein>
    <submittedName>
        <fullName evidence="8">TonB family protein</fullName>
    </submittedName>
</protein>
<evidence type="ECO:0000313" key="8">
    <source>
        <dbReference type="EMBL" id="MCL6729099.1"/>
    </source>
</evidence>
<sequence length="233" mass="24419">MSSYRATANRPEKAKAIAAVVLVHAILAAVIITGLNVSRVKQTVERLVTFEIREPPPPPPVPPPPPQRKPKQAKLEEGAAGKKANPSPIVAPKPRIPVQSPLPAAPVAGTGSATSSGAANYGTGTGAGGTGSGRGGGGDFSKFTPARRITKIPDREYRRLSATGISKGTVGVTIKVNTDGTPSNCRIARTSGDGSIDALMCELTLRYVRFSPALDDQGRPVAQDITFYPNWYR</sequence>
<dbReference type="NCBIfam" id="TIGR01352">
    <property type="entry name" value="tonB_Cterm"/>
    <property type="match status" value="1"/>
</dbReference>
<evidence type="ECO:0000256" key="1">
    <source>
        <dbReference type="ARBA" id="ARBA00004167"/>
    </source>
</evidence>
<keyword evidence="9" id="KW-1185">Reference proteome</keyword>
<evidence type="ECO:0000256" key="3">
    <source>
        <dbReference type="ARBA" id="ARBA00022989"/>
    </source>
</evidence>